<evidence type="ECO:0000313" key="2">
    <source>
        <dbReference type="Proteomes" id="UP000178583"/>
    </source>
</evidence>
<comment type="caution">
    <text evidence="1">The sequence shown here is derived from an EMBL/GenBank/DDBJ whole genome shotgun (WGS) entry which is preliminary data.</text>
</comment>
<name>A0A1F5E3U2_9BACT</name>
<evidence type="ECO:0008006" key="3">
    <source>
        <dbReference type="Google" id="ProtNLM"/>
    </source>
</evidence>
<protein>
    <recommendedName>
        <fullName evidence="3">Xylose isomerase-like TIM barrel domain-containing protein</fullName>
    </recommendedName>
</protein>
<dbReference type="Proteomes" id="UP000178583">
    <property type="component" value="Unassembled WGS sequence"/>
</dbReference>
<dbReference type="AlphaFoldDB" id="A0A1F5E3U2"/>
<organism evidence="1 2">
    <name type="scientific">Candidatus Berkelbacteria bacterium RIFOXYA2_FULL_43_10</name>
    <dbReference type="NCBI Taxonomy" id="1797472"/>
    <lineage>
        <taxon>Bacteria</taxon>
        <taxon>Candidatus Berkelbacteria</taxon>
    </lineage>
</organism>
<reference evidence="1 2" key="1">
    <citation type="journal article" date="2016" name="Nat. Commun.">
        <title>Thousands of microbial genomes shed light on interconnected biogeochemical processes in an aquifer system.</title>
        <authorList>
            <person name="Anantharaman K."/>
            <person name="Brown C.T."/>
            <person name="Hug L.A."/>
            <person name="Sharon I."/>
            <person name="Castelle C.J."/>
            <person name="Probst A.J."/>
            <person name="Thomas B.C."/>
            <person name="Singh A."/>
            <person name="Wilkins M.J."/>
            <person name="Karaoz U."/>
            <person name="Brodie E.L."/>
            <person name="Williams K.H."/>
            <person name="Hubbard S.S."/>
            <person name="Banfield J.F."/>
        </authorList>
    </citation>
    <scope>NUCLEOTIDE SEQUENCE [LARGE SCALE GENOMIC DNA]</scope>
</reference>
<dbReference type="EMBL" id="MEZY01000055">
    <property type="protein sequence ID" value="OGD62052.1"/>
    <property type="molecule type" value="Genomic_DNA"/>
</dbReference>
<evidence type="ECO:0000313" key="1">
    <source>
        <dbReference type="EMBL" id="OGD62052.1"/>
    </source>
</evidence>
<proteinExistence type="predicted"/>
<accession>A0A1F5E3U2</accession>
<sequence length="365" mass="40874">MKVGGVNPLGTLDGRYLSLPVGHADWEEKSTWFRSTSFRAARAAGFLPAIEWKGRPPTPEIAAEIAAEGVYWGIHAPNDFADQFRKGVFNKEVADFRSYMETVAPLRPGYVVVHGGLDSLIPMGEVPLDDHIERYKSPISGLEYELAKMVQFAFHAAMRRLMVDESVLLLENTSITEFVDGVRLPTYTHPRVGNWIDVGAIARASGAEPLCDIGHLQYSHNFFYREQDYAGLPFADGPDLCNPLHRAFLLEGLCVRKGEFPVYHHGARSLSGAIEKIDADFYHLEGGVREEENGKIMTHAPIEYGDRRIRGILRQILSRKRILICLEVDGSRPDGGGPFPDREPTEVLQRSSWMNLCRMAVEEAH</sequence>
<gene>
    <name evidence="1" type="ORF">A2215_00380</name>
</gene>
<dbReference type="STRING" id="1797472.A2215_00380"/>